<keyword evidence="5 11" id="KW-0311">Gluconate utilization</keyword>
<feature type="binding site" evidence="10">
    <location>
        <position position="102"/>
    </location>
    <ligand>
        <name>NADP(+)</name>
        <dbReference type="ChEBI" id="CHEBI:58349"/>
    </ligand>
</feature>
<feature type="binding site" evidence="9">
    <location>
        <position position="451"/>
    </location>
    <ligand>
        <name>substrate</name>
        <note>ligand shared between dimeric partners</note>
    </ligand>
</feature>
<feature type="binding site" description="in other chain" evidence="9">
    <location>
        <begin position="128"/>
        <end position="130"/>
    </location>
    <ligand>
        <name>substrate</name>
        <note>ligand shared between dimeric partners</note>
    </ligand>
</feature>
<gene>
    <name evidence="14" type="primary">gndA</name>
    <name evidence="13" type="ORF">CIAN88_21895</name>
    <name evidence="14" type="ORF">GT664_04770</name>
</gene>
<dbReference type="InterPro" id="IPR006115">
    <property type="entry name" value="6PGDH_NADP-bd"/>
</dbReference>
<feature type="domain" description="6-phosphogluconate dehydrogenase C-terminal" evidence="12">
    <location>
        <begin position="179"/>
        <end position="467"/>
    </location>
</feature>
<evidence type="ECO:0000256" key="4">
    <source>
        <dbReference type="ARBA" id="ARBA00023002"/>
    </source>
</evidence>
<reference evidence="13 15" key="1">
    <citation type="submission" date="2014-08" db="EMBL/GenBank/DDBJ databases">
        <title>Clostridium innocuum, an unnegligible vancomycin-resistant pathogen causing extra-intestinal infections.</title>
        <authorList>
            <person name="Feng Y."/>
            <person name="Chiu C.-H."/>
        </authorList>
    </citation>
    <scope>NUCLEOTIDE SEQUENCE [LARGE SCALE GENOMIC DNA]</scope>
    <source>
        <strain evidence="13 15">AN88</strain>
    </source>
</reference>
<feature type="binding site" description="in other chain" evidence="9">
    <location>
        <position position="288"/>
    </location>
    <ligand>
        <name>substrate</name>
        <note>ligand shared between dimeric partners</note>
    </ligand>
</feature>
<dbReference type="GO" id="GO:0004616">
    <property type="term" value="F:phosphogluconate dehydrogenase (decarboxylating) activity"/>
    <property type="evidence" value="ECO:0007669"/>
    <property type="project" value="UniProtKB-EC"/>
</dbReference>
<dbReference type="NCBIfam" id="NF006765">
    <property type="entry name" value="PRK09287.1"/>
    <property type="match status" value="1"/>
</dbReference>
<dbReference type="SMART" id="SM01350">
    <property type="entry name" value="6PGD"/>
    <property type="match status" value="1"/>
</dbReference>
<feature type="binding site" evidence="10">
    <location>
        <begin position="74"/>
        <end position="76"/>
    </location>
    <ligand>
        <name>NADP(+)</name>
        <dbReference type="ChEBI" id="CHEBI:58349"/>
    </ligand>
</feature>
<evidence type="ECO:0000313" key="13">
    <source>
        <dbReference type="EMBL" id="KGJ51179.1"/>
    </source>
</evidence>
<feature type="binding site" description="in other chain" evidence="9">
    <location>
        <position position="102"/>
    </location>
    <ligand>
        <name>substrate</name>
        <note>ligand shared between dimeric partners</note>
    </ligand>
</feature>
<dbReference type="Gene3D" id="3.40.50.720">
    <property type="entry name" value="NAD(P)-binding Rossmann-like Domain"/>
    <property type="match status" value="1"/>
</dbReference>
<evidence type="ECO:0000256" key="7">
    <source>
        <dbReference type="PIRNR" id="PIRNR000109"/>
    </source>
</evidence>
<name>A0A099HZH7_CLOIN</name>
<feature type="active site" description="Proton acceptor" evidence="8">
    <location>
        <position position="183"/>
    </location>
</feature>
<dbReference type="InterPro" id="IPR006183">
    <property type="entry name" value="Pgluconate_DH"/>
</dbReference>
<dbReference type="FunFam" id="1.10.1040.10:FF:000032">
    <property type="entry name" value="6-phosphogluconate dehydrogenase, decarboxylating"/>
    <property type="match status" value="1"/>
</dbReference>
<feature type="binding site" evidence="10">
    <location>
        <begin position="10"/>
        <end position="15"/>
    </location>
    <ligand>
        <name>NADP(+)</name>
        <dbReference type="ChEBI" id="CHEBI:58349"/>
    </ligand>
</feature>
<organism evidence="13 15">
    <name type="scientific">Clostridium innocuum</name>
    <dbReference type="NCBI Taxonomy" id="1522"/>
    <lineage>
        <taxon>Bacteria</taxon>
        <taxon>Bacillati</taxon>
        <taxon>Bacillota</taxon>
        <taxon>Clostridia</taxon>
        <taxon>Eubacteriales</taxon>
        <taxon>Clostridiaceae</taxon>
        <taxon>Clostridium</taxon>
    </lineage>
</organism>
<evidence type="ECO:0000256" key="9">
    <source>
        <dbReference type="PIRSR" id="PIRSR000109-2"/>
    </source>
</evidence>
<dbReference type="EMBL" id="JQIF01000133">
    <property type="protein sequence ID" value="KGJ51179.1"/>
    <property type="molecule type" value="Genomic_DNA"/>
</dbReference>
<keyword evidence="4 7" id="KW-0560">Oxidoreductase</keyword>
<dbReference type="InterPro" id="IPR006114">
    <property type="entry name" value="6PGDH_C"/>
</dbReference>
<comment type="subunit">
    <text evidence="2 7">Homodimer.</text>
</comment>
<feature type="binding site" evidence="10">
    <location>
        <begin position="33"/>
        <end position="35"/>
    </location>
    <ligand>
        <name>NADP(+)</name>
        <dbReference type="ChEBI" id="CHEBI:58349"/>
    </ligand>
</feature>
<feature type="active site" description="Proton donor" evidence="8">
    <location>
        <position position="190"/>
    </location>
</feature>
<comment type="catalytic activity">
    <reaction evidence="7 11">
        <text>6-phospho-D-gluconate + NADP(+) = D-ribulose 5-phosphate + CO2 + NADPH</text>
        <dbReference type="Rhea" id="RHEA:10116"/>
        <dbReference type="ChEBI" id="CHEBI:16526"/>
        <dbReference type="ChEBI" id="CHEBI:57783"/>
        <dbReference type="ChEBI" id="CHEBI:58121"/>
        <dbReference type="ChEBI" id="CHEBI:58349"/>
        <dbReference type="ChEBI" id="CHEBI:58759"/>
        <dbReference type="EC" id="1.1.1.44"/>
    </reaction>
</comment>
<dbReference type="RefSeq" id="WP_009270859.1">
    <property type="nucleotide sequence ID" value="NZ_CAEUHQ010000001.1"/>
</dbReference>
<dbReference type="Pfam" id="PF00393">
    <property type="entry name" value="6PGD"/>
    <property type="match status" value="1"/>
</dbReference>
<evidence type="ECO:0000313" key="14">
    <source>
        <dbReference type="EMBL" id="MZH55091.1"/>
    </source>
</evidence>
<dbReference type="Proteomes" id="UP000604383">
    <property type="component" value="Unassembled WGS sequence"/>
</dbReference>
<dbReference type="GO" id="GO:0006098">
    <property type="term" value="P:pentose-phosphate shunt"/>
    <property type="evidence" value="ECO:0007669"/>
    <property type="project" value="UniProtKB-UniPathway"/>
</dbReference>
<comment type="caution">
    <text evidence="13">The sequence shown here is derived from an EMBL/GenBank/DDBJ whole genome shotgun (WGS) entry which is preliminary data.</text>
</comment>
<dbReference type="AlphaFoldDB" id="A0A099HZH7"/>
<dbReference type="Proteomes" id="UP000030008">
    <property type="component" value="Unassembled WGS sequence"/>
</dbReference>
<dbReference type="GO" id="GO:0019521">
    <property type="term" value="P:D-gluconate metabolic process"/>
    <property type="evidence" value="ECO:0007669"/>
    <property type="project" value="UniProtKB-KW"/>
</dbReference>
<comment type="function">
    <text evidence="7">Catalyzes the oxidative decarboxylation of 6-phosphogluconate to ribulose 5-phosphate and CO(2), with concomitant reduction of NADP to NADPH.</text>
</comment>
<evidence type="ECO:0000256" key="3">
    <source>
        <dbReference type="ARBA" id="ARBA00022857"/>
    </source>
</evidence>
<dbReference type="InterPro" id="IPR036291">
    <property type="entry name" value="NAD(P)-bd_dom_sf"/>
</dbReference>
<feature type="binding site" description="in other chain" evidence="9">
    <location>
        <position position="191"/>
    </location>
    <ligand>
        <name>substrate</name>
        <note>ligand shared between dimeric partners</note>
    </ligand>
</feature>
<evidence type="ECO:0000259" key="12">
    <source>
        <dbReference type="SMART" id="SM01350"/>
    </source>
</evidence>
<dbReference type="FunFam" id="3.40.50.720:FF:000007">
    <property type="entry name" value="6-phosphogluconate dehydrogenase, decarboxylating"/>
    <property type="match status" value="1"/>
</dbReference>
<proteinExistence type="inferred from homology"/>
<dbReference type="UniPathway" id="UPA00115">
    <property type="reaction ID" value="UER00410"/>
</dbReference>
<dbReference type="PIRSF" id="PIRSF000109">
    <property type="entry name" value="6PGD"/>
    <property type="match status" value="1"/>
</dbReference>
<dbReference type="FunFam" id="1.20.5.320:FF:000001">
    <property type="entry name" value="6-phosphogluconate dehydrogenase, decarboxylating"/>
    <property type="match status" value="1"/>
</dbReference>
<dbReference type="Gene3D" id="1.20.5.320">
    <property type="entry name" value="6-Phosphogluconate Dehydrogenase, domain 3"/>
    <property type="match status" value="1"/>
</dbReference>
<protein>
    <recommendedName>
        <fullName evidence="7 11">6-phosphogluconate dehydrogenase, decarboxylating</fullName>
        <ecNumber evidence="7 11">1.1.1.44</ecNumber>
    </recommendedName>
</protein>
<dbReference type="PANTHER" id="PTHR11811">
    <property type="entry name" value="6-PHOSPHOGLUCONATE DEHYDROGENASE"/>
    <property type="match status" value="1"/>
</dbReference>
<dbReference type="InterPro" id="IPR013328">
    <property type="entry name" value="6PGD_dom2"/>
</dbReference>
<dbReference type="EC" id="1.1.1.44" evidence="7 11"/>
<dbReference type="InterPro" id="IPR006113">
    <property type="entry name" value="6PGDH_Gnd/GntZ"/>
</dbReference>
<evidence type="ECO:0000256" key="2">
    <source>
        <dbReference type="ARBA" id="ARBA00011738"/>
    </source>
</evidence>
<evidence type="ECO:0000256" key="1">
    <source>
        <dbReference type="ARBA" id="ARBA00008419"/>
    </source>
</evidence>
<dbReference type="EMBL" id="WWTN01000006">
    <property type="protein sequence ID" value="MZH55091.1"/>
    <property type="molecule type" value="Genomic_DNA"/>
</dbReference>
<accession>A0A099HZH7</accession>
<dbReference type="NCBIfam" id="TIGR00873">
    <property type="entry name" value="gnd"/>
    <property type="match status" value="1"/>
</dbReference>
<dbReference type="Pfam" id="PF03446">
    <property type="entry name" value="NAD_binding_2"/>
    <property type="match status" value="1"/>
</dbReference>
<evidence type="ECO:0000313" key="15">
    <source>
        <dbReference type="Proteomes" id="UP000030008"/>
    </source>
</evidence>
<sequence>MRTNNIGMVGLAVMGRSLALNMADHGYKVGGYNRSYAVTEHMLEAWPHENFTGYSTLEELVASLEKPRKVMLMVKAGKAVDAIIEQLIPLLEQGDIILDGGNSFFEDTIRREAYLKGKGLHYFGVGISGGEDGARFGPSIMPGGNKAAYEEIRPILEAVAARAEDGTPCCTYIGENGAGHYVKMVHNGIEYADMQLIAEAYLLLKHVGHFDNAQLAEIFSEYQKGELNSFLIHITSDIFREQDDKSGKELVDCIRDAAQQKGTGRWTSIEALKQGVDVSMIAAAGNTRVMSNNENRKAAEKQYPHVEIAEISNPDAFKEEVRQGLYAAKIIAYAQGFDLLKQASASYGWELPLGKIASIFRAGCIIQAKFLNDITRAYEQQADLSHLLLDSFFQERVVSYEKNLRQIGAQAILSGIPVPAMANAISYLDLFCATHVGANLIQAQRDYFGAHTFERVDEEGSFHHEWRRWA</sequence>
<dbReference type="SUPFAM" id="SSF48179">
    <property type="entry name" value="6-phosphogluconate dehydrogenase C-terminal domain-like"/>
    <property type="match status" value="1"/>
</dbReference>
<evidence type="ECO:0000256" key="5">
    <source>
        <dbReference type="ARBA" id="ARBA00023064"/>
    </source>
</evidence>
<feature type="binding site" description="in other chain" evidence="9">
    <location>
        <position position="261"/>
    </location>
    <ligand>
        <name>substrate</name>
        <note>ligand shared between dimeric partners</note>
    </ligand>
</feature>
<comment type="pathway">
    <text evidence="7 11">Carbohydrate degradation; pentose phosphate pathway; D-ribulose 5-phosphate from D-glucose 6-phosphate (oxidative stage): step 3/3.</text>
</comment>
<keyword evidence="6 7" id="KW-0570">Pentose shunt</keyword>
<evidence type="ECO:0000256" key="11">
    <source>
        <dbReference type="RuleBase" id="RU000485"/>
    </source>
</evidence>
<dbReference type="SUPFAM" id="SSF51735">
    <property type="entry name" value="NAD(P)-binding Rossmann-fold domains"/>
    <property type="match status" value="1"/>
</dbReference>
<evidence type="ECO:0000256" key="10">
    <source>
        <dbReference type="PIRSR" id="PIRSR000109-3"/>
    </source>
</evidence>
<keyword evidence="3 7" id="KW-0521">NADP</keyword>
<dbReference type="PRINTS" id="PR00076">
    <property type="entry name" value="6PGDHDRGNASE"/>
</dbReference>
<dbReference type="Gene3D" id="1.10.1040.10">
    <property type="entry name" value="N-(1-d-carboxylethyl)-l-norvaline Dehydrogenase, domain 2"/>
    <property type="match status" value="1"/>
</dbReference>
<dbReference type="GO" id="GO:0050661">
    <property type="term" value="F:NADP binding"/>
    <property type="evidence" value="ECO:0007669"/>
    <property type="project" value="InterPro"/>
</dbReference>
<feature type="binding site" description="in other chain" evidence="9">
    <location>
        <begin position="186"/>
        <end position="187"/>
    </location>
    <ligand>
        <name>substrate</name>
        <note>ligand shared between dimeric partners</note>
    </ligand>
</feature>
<dbReference type="InterPro" id="IPR008927">
    <property type="entry name" value="6-PGluconate_DH-like_C_sf"/>
</dbReference>
<feature type="binding site" evidence="9">
    <location>
        <position position="445"/>
    </location>
    <ligand>
        <name>substrate</name>
        <note>ligand shared between dimeric partners</note>
    </ligand>
</feature>
<reference evidence="14" key="2">
    <citation type="journal article" date="2019" name="Nat. Med.">
        <title>A library of human gut bacterial isolates paired with longitudinal multiomics data enables mechanistic microbiome research.</title>
        <authorList>
            <person name="Poyet M."/>
            <person name="Groussin M."/>
            <person name="Gibbons S.M."/>
            <person name="Avila-Pacheco J."/>
            <person name="Jiang X."/>
            <person name="Kearney S.M."/>
            <person name="Perrotta A.R."/>
            <person name="Berdy B."/>
            <person name="Zhao S."/>
            <person name="Lieberman T.D."/>
            <person name="Swanson P.K."/>
            <person name="Smith M."/>
            <person name="Roesemann S."/>
            <person name="Alexander J.E."/>
            <person name="Rich S.A."/>
            <person name="Livny J."/>
            <person name="Vlamakis H."/>
            <person name="Clish C."/>
            <person name="Bullock K."/>
            <person name="Deik A."/>
            <person name="Scott J."/>
            <person name="Pierce K.A."/>
            <person name="Xavier R.J."/>
            <person name="Alm E.J."/>
        </authorList>
    </citation>
    <scope>NUCLEOTIDE SEQUENCE</scope>
    <source>
        <strain evidence="14">BIOML-A12</strain>
    </source>
</reference>
<evidence type="ECO:0000256" key="6">
    <source>
        <dbReference type="ARBA" id="ARBA00023126"/>
    </source>
</evidence>
<comment type="similarity">
    <text evidence="1 7 11">Belongs to the 6-phosphogluconate dehydrogenase family.</text>
</comment>
<evidence type="ECO:0000256" key="8">
    <source>
        <dbReference type="PIRSR" id="PIRSR000109-1"/>
    </source>
</evidence>